<comment type="caution">
    <text evidence="4">The sequence shown here is derived from an EMBL/GenBank/DDBJ whole genome shotgun (WGS) entry which is preliminary data.</text>
</comment>
<dbReference type="AlphaFoldDB" id="A0A3M2W1L2"/>
<dbReference type="SUPFAM" id="SSF48008">
    <property type="entry name" value="GntR ligand-binding domain-like"/>
    <property type="match status" value="1"/>
</dbReference>
<organism evidence="4 5">
    <name type="scientific">Pseudomonas syringae pv. ribicola</name>
    <dbReference type="NCBI Taxonomy" id="55398"/>
    <lineage>
        <taxon>Bacteria</taxon>
        <taxon>Pseudomonadati</taxon>
        <taxon>Pseudomonadota</taxon>
        <taxon>Gammaproteobacteria</taxon>
        <taxon>Pseudomonadales</taxon>
        <taxon>Pseudomonadaceae</taxon>
        <taxon>Pseudomonas</taxon>
    </lineage>
</organism>
<evidence type="ECO:0000256" key="1">
    <source>
        <dbReference type="ARBA" id="ARBA00023015"/>
    </source>
</evidence>
<name>A0A3M2W1L2_PSESI</name>
<keyword evidence="2" id="KW-0238">DNA-binding</keyword>
<evidence type="ECO:0000313" key="4">
    <source>
        <dbReference type="EMBL" id="RML45421.1"/>
    </source>
</evidence>
<evidence type="ECO:0000256" key="2">
    <source>
        <dbReference type="ARBA" id="ARBA00023125"/>
    </source>
</evidence>
<keyword evidence="1" id="KW-0805">Transcription regulation</keyword>
<dbReference type="InterPro" id="IPR008920">
    <property type="entry name" value="TF_FadR/GntR_C"/>
</dbReference>
<keyword evidence="3" id="KW-0804">Transcription</keyword>
<accession>A0A3M2W1L2</accession>
<evidence type="ECO:0000256" key="3">
    <source>
        <dbReference type="ARBA" id="ARBA00023163"/>
    </source>
</evidence>
<dbReference type="EMBL" id="RBNR01000103">
    <property type="protein sequence ID" value="RML45421.1"/>
    <property type="molecule type" value="Genomic_DNA"/>
</dbReference>
<dbReference type="Proteomes" id="UP000280292">
    <property type="component" value="Unassembled WGS sequence"/>
</dbReference>
<proteinExistence type="predicted"/>
<protein>
    <submittedName>
        <fullName evidence="4">Transcriptional regulator, GntR family</fullName>
    </submittedName>
</protein>
<gene>
    <name evidence="4" type="ORF">ALQ95_102503</name>
</gene>
<dbReference type="Gene3D" id="1.20.120.530">
    <property type="entry name" value="GntR ligand-binding domain-like"/>
    <property type="match status" value="1"/>
</dbReference>
<evidence type="ECO:0000313" key="5">
    <source>
        <dbReference type="Proteomes" id="UP000280292"/>
    </source>
</evidence>
<reference evidence="4 5" key="1">
    <citation type="submission" date="2018-08" db="EMBL/GenBank/DDBJ databases">
        <title>Recombination of ecologically and evolutionarily significant loci maintains genetic cohesion in the Pseudomonas syringae species complex.</title>
        <authorList>
            <person name="Dillon M."/>
            <person name="Thakur S."/>
            <person name="Almeida R.N.D."/>
            <person name="Weir B.S."/>
            <person name="Guttman D.S."/>
        </authorList>
    </citation>
    <scope>NUCLEOTIDE SEQUENCE [LARGE SCALE GENOMIC DNA]</scope>
    <source>
        <strain evidence="4 5">ICMP 3883</strain>
    </source>
</reference>
<dbReference type="GO" id="GO:0003677">
    <property type="term" value="F:DNA binding"/>
    <property type="evidence" value="ECO:0007669"/>
    <property type="project" value="UniProtKB-KW"/>
</dbReference>
<sequence>MFHKSIVELADSPRLLVFYGQISAELRMAFGLLNDSRLLHLPFLDMNASILRCVEEGRAGDATIMLEAYLVQSERTVLAAYESSMKR</sequence>